<proteinExistence type="predicted"/>
<sequence length="208" mass="20966">MTNRTAVATLVAAPLLLLAGWAVMKLAWVPYSHSLPWSEALAVWTAGHVFYLAAYVAFVPVILTLGRLVSEGSGTGVKLASGALTALSLVGVGGFVGQMVIDLAVGFQAGHREAMSAVSAGFKAYPGVSVLFYGLVPSLYLAGIVLLVVLAAVLRRVGVAVALAVLLSGVLIGSQDVALMTAGTVGLCLGLGALALALRGPALSPSPS</sequence>
<comment type="caution">
    <text evidence="2">The sequence shown here is derived from an EMBL/GenBank/DDBJ whole genome shotgun (WGS) entry which is preliminary data.</text>
</comment>
<keyword evidence="1" id="KW-0472">Membrane</keyword>
<name>A0A7W5VA63_9ACTN</name>
<protein>
    <submittedName>
        <fullName evidence="2">Uncharacterized protein</fullName>
    </submittedName>
</protein>
<dbReference type="Proteomes" id="UP000579945">
    <property type="component" value="Unassembled WGS sequence"/>
</dbReference>
<accession>A0A7W5VA63</accession>
<feature type="transmembrane region" description="Helical" evidence="1">
    <location>
        <begin position="157"/>
        <end position="173"/>
    </location>
</feature>
<feature type="transmembrane region" description="Helical" evidence="1">
    <location>
        <begin position="130"/>
        <end position="150"/>
    </location>
</feature>
<feature type="transmembrane region" description="Helical" evidence="1">
    <location>
        <begin position="49"/>
        <end position="70"/>
    </location>
</feature>
<feature type="transmembrane region" description="Helical" evidence="1">
    <location>
        <begin position="179"/>
        <end position="198"/>
    </location>
</feature>
<evidence type="ECO:0000313" key="3">
    <source>
        <dbReference type="Proteomes" id="UP000579945"/>
    </source>
</evidence>
<evidence type="ECO:0000313" key="2">
    <source>
        <dbReference type="EMBL" id="MBB3729935.1"/>
    </source>
</evidence>
<dbReference type="AlphaFoldDB" id="A0A7W5VA63"/>
<dbReference type="EMBL" id="JACIBV010000001">
    <property type="protein sequence ID" value="MBB3729935.1"/>
    <property type="molecule type" value="Genomic_DNA"/>
</dbReference>
<dbReference type="RefSeq" id="WP_183653898.1">
    <property type="nucleotide sequence ID" value="NZ_BAAAXX010000142.1"/>
</dbReference>
<keyword evidence="1" id="KW-0812">Transmembrane</keyword>
<feature type="transmembrane region" description="Helical" evidence="1">
    <location>
        <begin position="82"/>
        <end position="110"/>
    </location>
</feature>
<keyword evidence="3" id="KW-1185">Reference proteome</keyword>
<keyword evidence="1" id="KW-1133">Transmembrane helix</keyword>
<dbReference type="GeneID" id="95392103"/>
<reference evidence="2 3" key="1">
    <citation type="submission" date="2020-08" db="EMBL/GenBank/DDBJ databases">
        <title>Sequencing the genomes of 1000 actinobacteria strains.</title>
        <authorList>
            <person name="Klenk H.-P."/>
        </authorList>
    </citation>
    <scope>NUCLEOTIDE SEQUENCE [LARGE SCALE GENOMIC DNA]</scope>
    <source>
        <strain evidence="2 3">DSM 44320</strain>
    </source>
</reference>
<organism evidence="2 3">
    <name type="scientific">Nonomuraea dietziae</name>
    <dbReference type="NCBI Taxonomy" id="65515"/>
    <lineage>
        <taxon>Bacteria</taxon>
        <taxon>Bacillati</taxon>
        <taxon>Actinomycetota</taxon>
        <taxon>Actinomycetes</taxon>
        <taxon>Streptosporangiales</taxon>
        <taxon>Streptosporangiaceae</taxon>
        <taxon>Nonomuraea</taxon>
    </lineage>
</organism>
<evidence type="ECO:0000256" key="1">
    <source>
        <dbReference type="SAM" id="Phobius"/>
    </source>
</evidence>
<gene>
    <name evidence="2" type="ORF">FHR33_005795</name>
</gene>